<dbReference type="SUPFAM" id="SSF54427">
    <property type="entry name" value="NTF2-like"/>
    <property type="match status" value="1"/>
</dbReference>
<protein>
    <submittedName>
        <fullName evidence="4">Tim44-like domain protein</fullName>
    </submittedName>
</protein>
<dbReference type="InterPro" id="IPR007379">
    <property type="entry name" value="Tim44-like_dom"/>
</dbReference>
<evidence type="ECO:0000256" key="2">
    <source>
        <dbReference type="SAM" id="Phobius"/>
    </source>
</evidence>
<dbReference type="SMART" id="SM00978">
    <property type="entry name" value="Tim44"/>
    <property type="match status" value="1"/>
</dbReference>
<proteinExistence type="predicted"/>
<feature type="transmembrane region" description="Helical" evidence="2">
    <location>
        <begin position="6"/>
        <end position="24"/>
    </location>
</feature>
<evidence type="ECO:0000256" key="1">
    <source>
        <dbReference type="SAM" id="MobiDB-lite"/>
    </source>
</evidence>
<comment type="caution">
    <text evidence="4">The sequence shown here is derived from an EMBL/GenBank/DDBJ whole genome shotgun (WGS) entry which is preliminary data.</text>
</comment>
<feature type="region of interest" description="Disordered" evidence="1">
    <location>
        <begin position="31"/>
        <end position="65"/>
    </location>
</feature>
<dbReference type="InterPro" id="IPR032710">
    <property type="entry name" value="NTF2-like_dom_sf"/>
</dbReference>
<gene>
    <name evidence="4" type="ORF">GALL_170910</name>
</gene>
<organism evidence="4">
    <name type="scientific">mine drainage metagenome</name>
    <dbReference type="NCBI Taxonomy" id="410659"/>
    <lineage>
        <taxon>unclassified sequences</taxon>
        <taxon>metagenomes</taxon>
        <taxon>ecological metagenomes</taxon>
    </lineage>
</organism>
<keyword evidence="2" id="KW-0472">Membrane</keyword>
<keyword evidence="2" id="KW-0812">Transmembrane</keyword>
<sequence length="213" mass="23013">MQDGSHFIEIIFFALLAVFIGLRLRSVLGSRPEDQDQPQGGVGQAPLRPAVPPPPRSEPASPRFGKGLDAIAAADRDFNPDAFLQGAAAAFEMIVRAFIAGDEAGLRPLLSDEVFGNFTQALRTRRANGERCANRLDSILDAEITEGGVQGGMALVTVRFLSRQVICQQSADGSLLFGDPDRAVEIRDLWTFARPLASSDPNWRLVATQSHDA</sequence>
<evidence type="ECO:0000259" key="3">
    <source>
        <dbReference type="SMART" id="SM00978"/>
    </source>
</evidence>
<reference evidence="4" key="1">
    <citation type="submission" date="2016-10" db="EMBL/GenBank/DDBJ databases">
        <title>Sequence of Gallionella enrichment culture.</title>
        <authorList>
            <person name="Poehlein A."/>
            <person name="Muehling M."/>
            <person name="Daniel R."/>
        </authorList>
    </citation>
    <scope>NUCLEOTIDE SEQUENCE</scope>
</reference>
<evidence type="ECO:0000313" key="4">
    <source>
        <dbReference type="EMBL" id="OIR00754.1"/>
    </source>
</evidence>
<dbReference type="AlphaFoldDB" id="A0A1J5RY45"/>
<keyword evidence="2" id="KW-1133">Transmembrane helix</keyword>
<accession>A0A1J5RY45</accession>
<dbReference type="EMBL" id="MLJW01000091">
    <property type="protein sequence ID" value="OIR00754.1"/>
    <property type="molecule type" value="Genomic_DNA"/>
</dbReference>
<dbReference type="NCBIfam" id="NF033779">
    <property type="entry name" value="Tim44_TimA_adap"/>
    <property type="match status" value="1"/>
</dbReference>
<dbReference type="Gene3D" id="3.10.450.240">
    <property type="match status" value="1"/>
</dbReference>
<dbReference type="Pfam" id="PF04280">
    <property type="entry name" value="Tim44"/>
    <property type="match status" value="1"/>
</dbReference>
<name>A0A1J5RY45_9ZZZZ</name>
<feature type="domain" description="Tim44-like" evidence="3">
    <location>
        <begin position="64"/>
        <end position="210"/>
    </location>
</feature>